<reference evidence="7 8" key="1">
    <citation type="submission" date="2024-03" db="EMBL/GenBank/DDBJ databases">
        <authorList>
            <person name="Gkanogiannis A."/>
            <person name="Becerra Lopez-Lavalle L."/>
        </authorList>
    </citation>
    <scope>NUCLEOTIDE SEQUENCE [LARGE SCALE GENOMIC DNA]</scope>
</reference>
<dbReference type="PROSITE" id="PS00375">
    <property type="entry name" value="UDPGT"/>
    <property type="match status" value="1"/>
</dbReference>
<dbReference type="PANTHER" id="PTHR48044:SF29">
    <property type="entry name" value="GLYCOSYLTRANSFERASE"/>
    <property type="match status" value="1"/>
</dbReference>
<dbReference type="EMBL" id="OZ021737">
    <property type="protein sequence ID" value="CAK9316981.1"/>
    <property type="molecule type" value="Genomic_DNA"/>
</dbReference>
<proteinExistence type="inferred from homology"/>
<evidence type="ECO:0000313" key="8">
    <source>
        <dbReference type="Proteomes" id="UP001642487"/>
    </source>
</evidence>
<keyword evidence="4" id="KW-0328">Glycosyltransferase</keyword>
<dbReference type="InterPro" id="IPR002213">
    <property type="entry name" value="UDP_glucos_trans"/>
</dbReference>
<dbReference type="InterPro" id="IPR058980">
    <property type="entry name" value="Glyco_transf_N"/>
</dbReference>
<organism evidence="7 8">
    <name type="scientific">Citrullus colocynthis</name>
    <name type="common">colocynth</name>
    <dbReference type="NCBI Taxonomy" id="252529"/>
    <lineage>
        <taxon>Eukaryota</taxon>
        <taxon>Viridiplantae</taxon>
        <taxon>Streptophyta</taxon>
        <taxon>Embryophyta</taxon>
        <taxon>Tracheophyta</taxon>
        <taxon>Spermatophyta</taxon>
        <taxon>Magnoliopsida</taxon>
        <taxon>eudicotyledons</taxon>
        <taxon>Gunneridae</taxon>
        <taxon>Pentapetalae</taxon>
        <taxon>rosids</taxon>
        <taxon>fabids</taxon>
        <taxon>Cucurbitales</taxon>
        <taxon>Cucurbitaceae</taxon>
        <taxon>Benincaseae</taxon>
        <taxon>Citrullus</taxon>
    </lineage>
</organism>
<evidence type="ECO:0000313" key="7">
    <source>
        <dbReference type="EMBL" id="CAK9316981.1"/>
    </source>
</evidence>
<dbReference type="PANTHER" id="PTHR48044">
    <property type="entry name" value="GLYCOSYLTRANSFERASE"/>
    <property type="match status" value="1"/>
</dbReference>
<protein>
    <recommendedName>
        <fullName evidence="5">Glycosyltransferase</fullName>
        <ecNumber evidence="5">2.4.1.-</ecNumber>
    </recommendedName>
</protein>
<dbReference type="EC" id="2.4.1.-" evidence="5"/>
<dbReference type="Gene3D" id="3.40.50.2000">
    <property type="entry name" value="Glycogen Phosphorylase B"/>
    <property type="match status" value="2"/>
</dbReference>
<evidence type="ECO:0000256" key="4">
    <source>
        <dbReference type="RuleBase" id="RU003718"/>
    </source>
</evidence>
<evidence type="ECO:0000256" key="1">
    <source>
        <dbReference type="ARBA" id="ARBA00004721"/>
    </source>
</evidence>
<dbReference type="CDD" id="cd03784">
    <property type="entry name" value="GT1_Gtf-like"/>
    <property type="match status" value="1"/>
</dbReference>
<keyword evidence="8" id="KW-1185">Reference proteome</keyword>
<keyword evidence="3 4" id="KW-0808">Transferase</keyword>
<dbReference type="SUPFAM" id="SSF53756">
    <property type="entry name" value="UDP-Glycosyltransferase/glycogen phosphorylase"/>
    <property type="match status" value="1"/>
</dbReference>
<dbReference type="Proteomes" id="UP001642487">
    <property type="component" value="Chromosome 3"/>
</dbReference>
<sequence length="445" mass="49490">MEASESRKKVLLFPWLAFGHISPFLELAKKLSQNNFQIYLCSSPINLQSIHSKLPQSFSSSINLVELNLPSLPQLPPHMHSTNGLPLDLISTLFKAFEMAAPEFSSILHKLNPDLLITDSFQPWAIQSASSLNIPVIPFSVVGAAVLAHSIHYILNPNIKFPFPEIDLMDHWISKRHPDIFKNPDVSMNLFLQWVENMKLCSDVVLANSFTEIEGKYLDYVSEMLKKKVVPVGPLIVTASDVANEKSDVLDWLDKKQPKSTVYVSFGSEYYLSKEDREELAHGLELSGANFIWVIRFPKGDEMGIEEALPEGFIERIGERGILVDGWAPQLKILKHSSIGGFVSHCGWNSVVEAVVHGVPIIALPMQLDQPFHARVATAAAGIGVEVKRGVDGAVVRQGVAKAIKQVLFEKTGEDFKLKAKEICEILKDKEGQNIKTCVAELHQL</sequence>
<gene>
    <name evidence="7" type="ORF">CITCOLO1_LOCUS8866</name>
</gene>
<accession>A0ABP0Y9A0</accession>
<evidence type="ECO:0000256" key="5">
    <source>
        <dbReference type="RuleBase" id="RU362057"/>
    </source>
</evidence>
<feature type="domain" description="Glycosyltransferase N-terminal" evidence="6">
    <location>
        <begin position="10"/>
        <end position="235"/>
    </location>
</feature>
<name>A0ABP0Y9A0_9ROSI</name>
<comment type="pathway">
    <text evidence="1">Secondary metabolite biosynthesis; terpenoid biosynthesis.</text>
</comment>
<dbReference type="InterPro" id="IPR035595">
    <property type="entry name" value="UDP_glycos_trans_CS"/>
</dbReference>
<evidence type="ECO:0000256" key="2">
    <source>
        <dbReference type="ARBA" id="ARBA00009995"/>
    </source>
</evidence>
<comment type="similarity">
    <text evidence="2 4">Belongs to the UDP-glycosyltransferase family.</text>
</comment>
<dbReference type="Pfam" id="PF00201">
    <property type="entry name" value="UDPGT"/>
    <property type="match status" value="1"/>
</dbReference>
<evidence type="ECO:0000256" key="3">
    <source>
        <dbReference type="ARBA" id="ARBA00022679"/>
    </source>
</evidence>
<evidence type="ECO:0000259" key="6">
    <source>
        <dbReference type="Pfam" id="PF26168"/>
    </source>
</evidence>
<dbReference type="Pfam" id="PF26168">
    <property type="entry name" value="Glyco_transf_N"/>
    <property type="match status" value="1"/>
</dbReference>